<feature type="domain" description="T2SS protein K second SAM-like" evidence="2">
    <location>
        <begin position="173"/>
        <end position="224"/>
    </location>
</feature>
<keyword evidence="1" id="KW-1003">Cell membrane</keyword>
<keyword evidence="1" id="KW-0813">Transport</keyword>
<proteinExistence type="inferred from homology"/>
<dbReference type="InterPro" id="IPR049179">
    <property type="entry name" value="T2SSK_SAM-like_2nd"/>
</dbReference>
<comment type="caution">
    <text evidence="3">The sequence shown here is derived from an EMBL/GenBank/DDBJ whole genome shotgun (WGS) entry which is preliminary data.</text>
</comment>
<sequence length="277" mass="30380">MRGGQRGVALISVLLVMSLALLLVSGLLRSQRLLLQSSGQQMHQVSLRQLGVAGETRALMQLTQAVQSRPKTVDLTQEWAHGLVLEDGDVQVTIEDLSGRLNLNALLAPGKVDAVALARWQRLLGVLGLQDLRLPPVGAVRELSQLRLLPGVDQRTLDQLEPWVAFLPAQATLNINTAPALVLRTLGDLDTEALMRQRATQAWPSVQAFTHDPLLAGTALNGHGLGVQSRWYRITVQARSGKRTFRSATDVELNPETRRFNVLARRILPSMANEVSR</sequence>
<dbReference type="GO" id="GO:0009306">
    <property type="term" value="P:protein secretion"/>
    <property type="evidence" value="ECO:0007669"/>
    <property type="project" value="InterPro"/>
</dbReference>
<evidence type="ECO:0000313" key="4">
    <source>
        <dbReference type="Proteomes" id="UP000537188"/>
    </source>
</evidence>
<dbReference type="PANTHER" id="PTHR38831:SF1">
    <property type="entry name" value="TYPE II SECRETION SYSTEM PROTEIN K-RELATED"/>
    <property type="match status" value="1"/>
</dbReference>
<dbReference type="GO" id="GO:0005886">
    <property type="term" value="C:plasma membrane"/>
    <property type="evidence" value="ECO:0007669"/>
    <property type="project" value="UniProtKB-SubCell"/>
</dbReference>
<comment type="subcellular location">
    <subcellularLocation>
        <location evidence="1">Cell inner membrane</location>
    </subcellularLocation>
</comment>
<gene>
    <name evidence="3" type="ORF">HX828_28920</name>
</gene>
<dbReference type="Proteomes" id="UP000537188">
    <property type="component" value="Unassembled WGS sequence"/>
</dbReference>
<name>A0A7Y8FHP2_9PSED</name>
<reference evidence="3 4" key="1">
    <citation type="submission" date="2020-04" db="EMBL/GenBank/DDBJ databases">
        <title>Molecular characterization of pseudomonads from Agaricus bisporus reveal novel blotch 2 pathogens in Western Europe.</title>
        <authorList>
            <person name="Taparia T."/>
            <person name="Krijger M."/>
            <person name="Haynes E."/>
            <person name="Elpinstone J.G."/>
            <person name="Noble R."/>
            <person name="Van Der Wolf J."/>
        </authorList>
    </citation>
    <scope>NUCLEOTIDE SEQUENCE [LARGE SCALE GENOMIC DNA]</scope>
    <source>
        <strain evidence="3 4">IPO3781</strain>
    </source>
</reference>
<dbReference type="AlphaFoldDB" id="A0A7Y8FHP2"/>
<evidence type="ECO:0000256" key="1">
    <source>
        <dbReference type="PIRNR" id="PIRNR002786"/>
    </source>
</evidence>
<dbReference type="Pfam" id="PF03934">
    <property type="entry name" value="T2SSK"/>
    <property type="match status" value="1"/>
</dbReference>
<dbReference type="SUPFAM" id="SSF54523">
    <property type="entry name" value="Pili subunits"/>
    <property type="match status" value="1"/>
</dbReference>
<dbReference type="PANTHER" id="PTHR38831">
    <property type="entry name" value="TYPE II SECRETION SYSTEM PROTEIN K"/>
    <property type="match status" value="1"/>
</dbReference>
<keyword evidence="1" id="KW-0997">Cell inner membrane</keyword>
<dbReference type="EMBL" id="JACARF010000056">
    <property type="protein sequence ID" value="NWE79591.1"/>
    <property type="molecule type" value="Genomic_DNA"/>
</dbReference>
<evidence type="ECO:0000259" key="2">
    <source>
        <dbReference type="Pfam" id="PF03934"/>
    </source>
</evidence>
<evidence type="ECO:0000313" key="3">
    <source>
        <dbReference type="EMBL" id="NWE79591.1"/>
    </source>
</evidence>
<protein>
    <recommendedName>
        <fullName evidence="1">Type II secretion system protein K</fullName>
    </recommendedName>
</protein>
<dbReference type="Gene3D" id="3.30.1300.30">
    <property type="entry name" value="GSPII I/J protein-like"/>
    <property type="match status" value="1"/>
</dbReference>
<keyword evidence="1" id="KW-0472">Membrane</keyword>
<dbReference type="PIRSF" id="PIRSF002786">
    <property type="entry name" value="XcpX"/>
    <property type="match status" value="1"/>
</dbReference>
<comment type="similarity">
    <text evidence="1">Belongs to the GSP K family.</text>
</comment>
<dbReference type="InterPro" id="IPR045584">
    <property type="entry name" value="Pilin-like"/>
</dbReference>
<accession>A0A7Y8FHP2</accession>
<dbReference type="InterPro" id="IPR038072">
    <property type="entry name" value="GspK_central_sf"/>
</dbReference>
<dbReference type="SUPFAM" id="SSF158544">
    <property type="entry name" value="GspK insert domain-like"/>
    <property type="match status" value="1"/>
</dbReference>
<dbReference type="InterPro" id="IPR005628">
    <property type="entry name" value="GspK"/>
</dbReference>
<organism evidence="3 4">
    <name type="scientific">Pseudomonas yamanorum</name>
    <dbReference type="NCBI Taxonomy" id="515393"/>
    <lineage>
        <taxon>Bacteria</taxon>
        <taxon>Pseudomonadati</taxon>
        <taxon>Pseudomonadota</taxon>
        <taxon>Gammaproteobacteria</taxon>
        <taxon>Pseudomonadales</taxon>
        <taxon>Pseudomonadaceae</taxon>
        <taxon>Pseudomonas</taxon>
    </lineage>
</organism>